<dbReference type="Pfam" id="PF01614">
    <property type="entry name" value="IclR_C"/>
    <property type="match status" value="1"/>
</dbReference>
<dbReference type="InterPro" id="IPR050707">
    <property type="entry name" value="HTH_MetabolicPath_Reg"/>
</dbReference>
<dbReference type="GO" id="GO:0045892">
    <property type="term" value="P:negative regulation of DNA-templated transcription"/>
    <property type="evidence" value="ECO:0007669"/>
    <property type="project" value="TreeGrafter"/>
</dbReference>
<dbReference type="InterPro" id="IPR036390">
    <property type="entry name" value="WH_DNA-bd_sf"/>
</dbReference>
<dbReference type="GO" id="GO:0003677">
    <property type="term" value="F:DNA binding"/>
    <property type="evidence" value="ECO:0007669"/>
    <property type="project" value="UniProtKB-KW"/>
</dbReference>
<dbReference type="Pfam" id="PF09339">
    <property type="entry name" value="HTH_IclR"/>
    <property type="match status" value="1"/>
</dbReference>
<keyword evidence="3" id="KW-0238">DNA-binding</keyword>
<evidence type="ECO:0000259" key="8">
    <source>
        <dbReference type="PROSITE" id="PS51078"/>
    </source>
</evidence>
<evidence type="ECO:0000313" key="10">
    <source>
        <dbReference type="Proteomes" id="UP000030300"/>
    </source>
</evidence>
<dbReference type="HOGENOM" id="CLU_062618_6_3_11"/>
<evidence type="ECO:0000256" key="5">
    <source>
        <dbReference type="ARBA" id="ARBA00058938"/>
    </source>
</evidence>
<dbReference type="OrthoDB" id="7274111at2"/>
<sequence length="249" mass="27042">MSTPVKSADRVLLIFELLTEHPDGLTLAEVQQKMALPKSSAHGLLHTMVSRGFLDLDQTTKRFRIGIRLWQGGRSYLSAASIENLALPYMAAVRDELNETVQLAVLDGADNVYVAKVDPDHQLRLASHVGARLPAYATGIGKALLSTLDDDEVLRRVGDEPFTRYTSTTLPGPDALIAELHEIRTQGYAEDHAEYTPGVFCVAVPLARTAEHQPAISVSIPDVRKTDELIAQAIRSLQDAAAAIAARIA</sequence>
<dbReference type="PANTHER" id="PTHR30136">
    <property type="entry name" value="HELIX-TURN-HELIX TRANSCRIPTIONAL REGULATOR, ICLR FAMILY"/>
    <property type="match status" value="1"/>
</dbReference>
<dbReference type="Proteomes" id="UP000030300">
    <property type="component" value="Chromosome"/>
</dbReference>
<dbReference type="EMBL" id="CP009896">
    <property type="protein sequence ID" value="AJR17993.1"/>
    <property type="molecule type" value="Genomic_DNA"/>
</dbReference>
<dbReference type="GO" id="GO:0003700">
    <property type="term" value="F:DNA-binding transcription factor activity"/>
    <property type="evidence" value="ECO:0007669"/>
    <property type="project" value="TreeGrafter"/>
</dbReference>
<evidence type="ECO:0000256" key="2">
    <source>
        <dbReference type="ARBA" id="ARBA00023015"/>
    </source>
</evidence>
<accession>A0A0C5WXI6</accession>
<dbReference type="FunFam" id="1.10.10.10:FF:000056">
    <property type="entry name" value="IclR family transcriptional regulator"/>
    <property type="match status" value="1"/>
</dbReference>
<reference evidence="9 10" key="1">
    <citation type="journal article" date="2015" name="Genome Announc.">
        <title>Complete Genome Sequence of Steroid-Transforming Nocardioides simplex VKM Ac-2033D.</title>
        <authorList>
            <person name="Shtratnikova V.Y."/>
            <person name="Schelkunov M.I."/>
            <person name="Pekov Y.A."/>
            <person name="Fokina V.V."/>
            <person name="Logacheva M.D."/>
            <person name="Sokolov S.L."/>
            <person name="Bragin E.Y."/>
            <person name="Ashapkin V.V."/>
            <person name="Donova M.V."/>
        </authorList>
    </citation>
    <scope>NUCLEOTIDE SEQUENCE [LARGE SCALE GENOMIC DNA]</scope>
    <source>
        <strain evidence="9 10">VKM Ac-2033D</strain>
    </source>
</reference>
<dbReference type="GO" id="GO:0006071">
    <property type="term" value="P:glycerol metabolic process"/>
    <property type="evidence" value="ECO:0007669"/>
    <property type="project" value="UniProtKB-KW"/>
</dbReference>
<dbReference type="PROSITE" id="PS51078">
    <property type="entry name" value="ICLR_ED"/>
    <property type="match status" value="1"/>
</dbReference>
<dbReference type="PANTHER" id="PTHR30136:SF24">
    <property type="entry name" value="HTH-TYPE TRANSCRIPTIONAL REPRESSOR ALLR"/>
    <property type="match status" value="1"/>
</dbReference>
<gene>
    <name evidence="9" type="ORF">KR76_00965</name>
</gene>
<keyword evidence="1" id="KW-0319">Glycerol metabolism</keyword>
<dbReference type="SUPFAM" id="SSF55781">
    <property type="entry name" value="GAF domain-like"/>
    <property type="match status" value="1"/>
</dbReference>
<feature type="domain" description="IclR-ED" evidence="8">
    <location>
        <begin position="68"/>
        <end position="249"/>
    </location>
</feature>
<dbReference type="RefSeq" id="WP_052138095.1">
    <property type="nucleotide sequence ID" value="NZ_CP009896.1"/>
</dbReference>
<feature type="domain" description="HTH iclR-type" evidence="7">
    <location>
        <begin position="5"/>
        <end position="67"/>
    </location>
</feature>
<dbReference type="InterPro" id="IPR029016">
    <property type="entry name" value="GAF-like_dom_sf"/>
</dbReference>
<evidence type="ECO:0000256" key="3">
    <source>
        <dbReference type="ARBA" id="ARBA00023125"/>
    </source>
</evidence>
<dbReference type="InterPro" id="IPR005471">
    <property type="entry name" value="Tscrpt_reg_IclR_N"/>
</dbReference>
<evidence type="ECO:0000259" key="7">
    <source>
        <dbReference type="PROSITE" id="PS51077"/>
    </source>
</evidence>
<dbReference type="STRING" id="2045.KR76_00965"/>
<evidence type="ECO:0000313" key="9">
    <source>
        <dbReference type="EMBL" id="AJR17993.1"/>
    </source>
</evidence>
<proteinExistence type="predicted"/>
<dbReference type="PROSITE" id="PS51077">
    <property type="entry name" value="HTH_ICLR"/>
    <property type="match status" value="1"/>
</dbReference>
<dbReference type="KEGG" id="psim:KR76_00965"/>
<comment type="function">
    <text evidence="5">May be an activator protein for the gylABX operon.</text>
</comment>
<dbReference type="SMART" id="SM00346">
    <property type="entry name" value="HTH_ICLR"/>
    <property type="match status" value="1"/>
</dbReference>
<dbReference type="GeneID" id="96607572"/>
<name>A0A0C5WXI6_NOCSI</name>
<evidence type="ECO:0000256" key="6">
    <source>
        <dbReference type="ARBA" id="ARBA00070406"/>
    </source>
</evidence>
<evidence type="ECO:0000256" key="1">
    <source>
        <dbReference type="ARBA" id="ARBA00022798"/>
    </source>
</evidence>
<evidence type="ECO:0000256" key="4">
    <source>
        <dbReference type="ARBA" id="ARBA00023163"/>
    </source>
</evidence>
<dbReference type="InterPro" id="IPR014757">
    <property type="entry name" value="Tscrpt_reg_IclR_C"/>
</dbReference>
<keyword evidence="10" id="KW-1185">Reference proteome</keyword>
<dbReference type="Gene3D" id="3.30.450.40">
    <property type="match status" value="1"/>
</dbReference>
<dbReference type="SUPFAM" id="SSF46785">
    <property type="entry name" value="Winged helix' DNA-binding domain"/>
    <property type="match status" value="1"/>
</dbReference>
<dbReference type="Gene3D" id="1.10.10.10">
    <property type="entry name" value="Winged helix-like DNA-binding domain superfamily/Winged helix DNA-binding domain"/>
    <property type="match status" value="1"/>
</dbReference>
<keyword evidence="4" id="KW-0804">Transcription</keyword>
<organism evidence="9 10">
    <name type="scientific">Nocardioides simplex</name>
    <name type="common">Arthrobacter simplex</name>
    <dbReference type="NCBI Taxonomy" id="2045"/>
    <lineage>
        <taxon>Bacteria</taxon>
        <taxon>Bacillati</taxon>
        <taxon>Actinomycetota</taxon>
        <taxon>Actinomycetes</taxon>
        <taxon>Propionibacteriales</taxon>
        <taxon>Nocardioidaceae</taxon>
        <taxon>Pimelobacter</taxon>
    </lineage>
</organism>
<dbReference type="InterPro" id="IPR036388">
    <property type="entry name" value="WH-like_DNA-bd_sf"/>
</dbReference>
<keyword evidence="2" id="KW-0805">Transcription regulation</keyword>
<dbReference type="AlphaFoldDB" id="A0A0C5WXI6"/>
<protein>
    <recommendedName>
        <fullName evidence="6">Glycerol operon regulatory protein</fullName>
    </recommendedName>
</protein>